<keyword evidence="2" id="KW-0813">Transport</keyword>
<accession>A0ABR2JSX3</accession>
<feature type="transmembrane region" description="Helical" evidence="7">
    <location>
        <begin position="138"/>
        <end position="157"/>
    </location>
</feature>
<evidence type="ECO:0000256" key="3">
    <source>
        <dbReference type="ARBA" id="ARBA00022692"/>
    </source>
</evidence>
<comment type="subcellular location">
    <subcellularLocation>
        <location evidence="1">Membrane</location>
        <topology evidence="1">Multi-pass membrane protein</topology>
    </subcellularLocation>
</comment>
<keyword evidence="5 7" id="KW-0472">Membrane</keyword>
<dbReference type="PANTHER" id="PTHR10778">
    <property type="entry name" value="SOLUTE CARRIER FAMILY 35 MEMBER B"/>
    <property type="match status" value="1"/>
</dbReference>
<evidence type="ECO:0000256" key="2">
    <source>
        <dbReference type="ARBA" id="ARBA00022448"/>
    </source>
</evidence>
<dbReference type="Proteomes" id="UP001470230">
    <property type="component" value="Unassembled WGS sequence"/>
</dbReference>
<dbReference type="PANTHER" id="PTHR10778:SF8">
    <property type="entry name" value="ADENOSINE 3'-PHOSPHO 5'-PHOSPHOSULFATE TRANSPORTER 2"/>
    <property type="match status" value="1"/>
</dbReference>
<name>A0ABR2JSX3_9EUKA</name>
<feature type="transmembrane region" description="Helical" evidence="7">
    <location>
        <begin position="236"/>
        <end position="257"/>
    </location>
</feature>
<organism evidence="8 9">
    <name type="scientific">Tritrichomonas musculus</name>
    <dbReference type="NCBI Taxonomy" id="1915356"/>
    <lineage>
        <taxon>Eukaryota</taxon>
        <taxon>Metamonada</taxon>
        <taxon>Parabasalia</taxon>
        <taxon>Tritrichomonadida</taxon>
        <taxon>Tritrichomonadidae</taxon>
        <taxon>Tritrichomonas</taxon>
    </lineage>
</organism>
<feature type="transmembrane region" description="Helical" evidence="7">
    <location>
        <begin position="52"/>
        <end position="74"/>
    </location>
</feature>
<evidence type="ECO:0000256" key="4">
    <source>
        <dbReference type="ARBA" id="ARBA00022989"/>
    </source>
</evidence>
<evidence type="ECO:0000313" key="9">
    <source>
        <dbReference type="Proteomes" id="UP001470230"/>
    </source>
</evidence>
<dbReference type="EMBL" id="JAPFFF010000010">
    <property type="protein sequence ID" value="KAK8881526.1"/>
    <property type="molecule type" value="Genomic_DNA"/>
</dbReference>
<feature type="transmembrane region" description="Helical" evidence="7">
    <location>
        <begin position="204"/>
        <end position="224"/>
    </location>
</feature>
<feature type="transmembrane region" description="Helical" evidence="7">
    <location>
        <begin position="86"/>
        <end position="104"/>
    </location>
</feature>
<sequence>MERDIKLFSFSVSSWPKWAILLVGSAGIFLSFLVQGIAQETIYTKYNFKESLFFTFIQFFGYFLFSSGYIIKLIQKKDHLHSSIKFYSLTSFCLCLSMGLSNLSVERLSYPTAVLFKSSKMVPVMIGSMIFLKKKYNYLEIISVFLIAIGLVGISYSDKLSKNRFNISGVILAICSLIADAFASNMQERSLSQNGASQNEVISMMYMIGSVFTFLAALISGQLNRGIQCCIENPSIIIYLLCFAFLGAIGVQFVYLLMKVFDSLVTVMVTSTRKGMTVCLSFILFPTKKFTLYHFSSIILVVIGIFMNYVGKTKKSKENNKSNTHNNTVSENHPGEKTPFLSRRHNKNLIDDSESNAVKQTAVKGS</sequence>
<evidence type="ECO:0008006" key="10">
    <source>
        <dbReference type="Google" id="ProtNLM"/>
    </source>
</evidence>
<keyword evidence="4 7" id="KW-1133">Transmembrane helix</keyword>
<comment type="caution">
    <text evidence="8">The sequence shown here is derived from an EMBL/GenBank/DDBJ whole genome shotgun (WGS) entry which is preliminary data.</text>
</comment>
<keyword evidence="3 7" id="KW-0812">Transmembrane</keyword>
<dbReference type="Pfam" id="PF08449">
    <property type="entry name" value="UAA"/>
    <property type="match status" value="1"/>
</dbReference>
<protein>
    <recommendedName>
        <fullName evidence="10">Adenosine 3'-phospho 5'-phosphosulfate transporter 2</fullName>
    </recommendedName>
</protein>
<evidence type="ECO:0000256" key="1">
    <source>
        <dbReference type="ARBA" id="ARBA00004141"/>
    </source>
</evidence>
<feature type="transmembrane region" description="Helical" evidence="7">
    <location>
        <begin position="163"/>
        <end position="183"/>
    </location>
</feature>
<proteinExistence type="predicted"/>
<dbReference type="Gene3D" id="1.10.3730.20">
    <property type="match status" value="1"/>
</dbReference>
<feature type="region of interest" description="Disordered" evidence="6">
    <location>
        <begin position="315"/>
        <end position="366"/>
    </location>
</feature>
<evidence type="ECO:0000313" key="8">
    <source>
        <dbReference type="EMBL" id="KAK8881526.1"/>
    </source>
</evidence>
<keyword evidence="9" id="KW-1185">Reference proteome</keyword>
<feature type="transmembrane region" description="Helical" evidence="7">
    <location>
        <begin position="291"/>
        <end position="311"/>
    </location>
</feature>
<feature type="compositionally biased region" description="Low complexity" evidence="6">
    <location>
        <begin position="321"/>
        <end position="330"/>
    </location>
</feature>
<evidence type="ECO:0000256" key="7">
    <source>
        <dbReference type="SAM" id="Phobius"/>
    </source>
</evidence>
<dbReference type="SUPFAM" id="SSF103481">
    <property type="entry name" value="Multidrug resistance efflux transporter EmrE"/>
    <property type="match status" value="1"/>
</dbReference>
<gene>
    <name evidence="8" type="ORF">M9Y10_004267</name>
</gene>
<evidence type="ECO:0000256" key="5">
    <source>
        <dbReference type="ARBA" id="ARBA00023136"/>
    </source>
</evidence>
<dbReference type="InterPro" id="IPR037185">
    <property type="entry name" value="EmrE-like"/>
</dbReference>
<reference evidence="8 9" key="1">
    <citation type="submission" date="2024-04" db="EMBL/GenBank/DDBJ databases">
        <title>Tritrichomonas musculus Genome.</title>
        <authorList>
            <person name="Alves-Ferreira E."/>
            <person name="Grigg M."/>
            <person name="Lorenzi H."/>
            <person name="Galac M."/>
        </authorList>
    </citation>
    <scope>NUCLEOTIDE SEQUENCE [LARGE SCALE GENOMIC DNA]</scope>
    <source>
        <strain evidence="8 9">EAF2021</strain>
    </source>
</reference>
<dbReference type="InterPro" id="IPR013657">
    <property type="entry name" value="SCL35B1-4/HUT1"/>
</dbReference>
<evidence type="ECO:0000256" key="6">
    <source>
        <dbReference type="SAM" id="MobiDB-lite"/>
    </source>
</evidence>